<dbReference type="GO" id="GO:0005737">
    <property type="term" value="C:cytoplasm"/>
    <property type="evidence" value="ECO:0007669"/>
    <property type="project" value="TreeGrafter"/>
</dbReference>
<dbReference type="Gene3D" id="3.30.360.10">
    <property type="entry name" value="Dihydrodipicolinate Reductase, domain 2"/>
    <property type="match status" value="1"/>
</dbReference>
<dbReference type="GO" id="GO:0019878">
    <property type="term" value="P:lysine biosynthetic process via aminoadipic acid"/>
    <property type="evidence" value="ECO:0007669"/>
    <property type="project" value="TreeGrafter"/>
</dbReference>
<dbReference type="InterPro" id="IPR036291">
    <property type="entry name" value="NAD(P)-bd_dom_sf"/>
</dbReference>
<reference evidence="5" key="1">
    <citation type="submission" date="2020-01" db="EMBL/GenBank/DDBJ databases">
        <authorList>
            <consortium name="DOE Joint Genome Institute"/>
            <person name="Haridas S."/>
            <person name="Albert R."/>
            <person name="Binder M."/>
            <person name="Bloem J."/>
            <person name="Labutti K."/>
            <person name="Salamov A."/>
            <person name="Andreopoulos B."/>
            <person name="Baker S.E."/>
            <person name="Barry K."/>
            <person name="Bills G."/>
            <person name="Bluhm B.H."/>
            <person name="Cannon C."/>
            <person name="Castanera R."/>
            <person name="Culley D.E."/>
            <person name="Daum C."/>
            <person name="Ezra D."/>
            <person name="Gonzalez J.B."/>
            <person name="Henrissat B."/>
            <person name="Kuo A."/>
            <person name="Liang C."/>
            <person name="Lipzen A."/>
            <person name="Lutzoni F."/>
            <person name="Magnuson J."/>
            <person name="Mondo S."/>
            <person name="Nolan M."/>
            <person name="Ohm R."/>
            <person name="Pangilinan J."/>
            <person name="Park H.-J."/>
            <person name="Ramirez L."/>
            <person name="Alfaro M."/>
            <person name="Sun H."/>
            <person name="Tritt A."/>
            <person name="Yoshinaga Y."/>
            <person name="Zwiers L.-H."/>
            <person name="Turgeon B.G."/>
            <person name="Goodwin S.B."/>
            <person name="Spatafora J.W."/>
            <person name="Crous P.W."/>
            <person name="Grigoriev I.V."/>
        </authorList>
    </citation>
    <scope>NUCLEOTIDE SEQUENCE</scope>
    <source>
        <strain evidence="5">P77</strain>
    </source>
</reference>
<protein>
    <submittedName>
        <fullName evidence="5">Saccharopine dehydrogenase</fullName>
    </submittedName>
</protein>
<dbReference type="PANTHER" id="PTHR11133">
    <property type="entry name" value="SACCHAROPINE DEHYDROGENASE"/>
    <property type="match status" value="1"/>
</dbReference>
<keyword evidence="2" id="KW-0457">Lysine biosynthesis</keyword>
<accession>A0A6A5KF52</accession>
<dbReference type="InterPro" id="IPR032095">
    <property type="entry name" value="Sacchrp_dh-like_C"/>
</dbReference>
<evidence type="ECO:0000313" key="5">
    <source>
        <dbReference type="EMBL" id="KAF1833832.1"/>
    </source>
</evidence>
<dbReference type="Pfam" id="PF16653">
    <property type="entry name" value="Sacchrp_dh_C"/>
    <property type="match status" value="1"/>
</dbReference>
<keyword evidence="6" id="KW-1185">Reference proteome</keyword>
<evidence type="ECO:0000259" key="4">
    <source>
        <dbReference type="Pfam" id="PF16653"/>
    </source>
</evidence>
<dbReference type="Gene3D" id="1.10.1870.10">
    <property type="entry name" value="Domain 3, Saccharopine reductase"/>
    <property type="match status" value="1"/>
</dbReference>
<feature type="domain" description="Saccharopine dehydrogenase NADP binding" evidence="3">
    <location>
        <begin position="20"/>
        <end position="94"/>
    </location>
</feature>
<dbReference type="InterPro" id="IPR005097">
    <property type="entry name" value="Sacchrp_dh_NADP-bd"/>
</dbReference>
<dbReference type="AlphaFoldDB" id="A0A6A5KF52"/>
<dbReference type="OrthoDB" id="10059875at2759"/>
<evidence type="ECO:0000256" key="1">
    <source>
        <dbReference type="ARBA" id="ARBA00023002"/>
    </source>
</evidence>
<dbReference type="Pfam" id="PF03435">
    <property type="entry name" value="Sacchrp_dh_NADP"/>
    <property type="match status" value="1"/>
</dbReference>
<dbReference type="EMBL" id="ML975311">
    <property type="protein sequence ID" value="KAF1833832.1"/>
    <property type="molecule type" value="Genomic_DNA"/>
</dbReference>
<dbReference type="InterPro" id="IPR051168">
    <property type="entry name" value="AASS"/>
</dbReference>
<dbReference type="PANTHER" id="PTHR11133:SF22">
    <property type="entry name" value="ALPHA-AMINOADIPIC SEMIALDEHYDE SYNTHASE, MITOCHONDRIAL"/>
    <property type="match status" value="1"/>
</dbReference>
<gene>
    <name evidence="5" type="ORF">BDW02DRAFT_589333</name>
</gene>
<dbReference type="GO" id="GO:0004753">
    <property type="term" value="F:saccharopine dehydrogenase activity"/>
    <property type="evidence" value="ECO:0007669"/>
    <property type="project" value="TreeGrafter"/>
</dbReference>
<evidence type="ECO:0000259" key="3">
    <source>
        <dbReference type="Pfam" id="PF03435"/>
    </source>
</evidence>
<dbReference type="SUPFAM" id="SSF55347">
    <property type="entry name" value="Glyceraldehyde-3-phosphate dehydrogenase-like, C-terminal domain"/>
    <property type="match status" value="1"/>
</dbReference>
<sequence length="297" mass="32674">MAALPCVQYLSRNPDNHITFPRTHPIALDATSEADRDQPVTNYAAAISLVPYVYHPAVIRSAIKGNTQVVTTSYLSDAVRELDDAAQSVDITVLNEASLDPGVDHLYAIKKIDQVHAKGGTVLELCSYYRGLPLGFKFPWSPRAALPSQGNSARYLKDGSVVEIPTEDLMATAAPYHVMDGYDVVAYPNSGSVPFRDFYRIPEAHAGIRGPLSYKGNSSFVLALASLGWLEQDRNEGVTESVRRHSLFIPRIKTVAKFHNEAESRCIIAGLRWIGILSLDKSIIHEGHLLDTFCPKL</sequence>
<proteinExistence type="predicted"/>
<dbReference type="Proteomes" id="UP000800040">
    <property type="component" value="Unassembled WGS sequence"/>
</dbReference>
<evidence type="ECO:0000313" key="6">
    <source>
        <dbReference type="Proteomes" id="UP000800040"/>
    </source>
</evidence>
<name>A0A6A5KF52_9PLEO</name>
<evidence type="ECO:0000256" key="2">
    <source>
        <dbReference type="ARBA" id="ARBA00023154"/>
    </source>
</evidence>
<dbReference type="SUPFAM" id="SSF51735">
    <property type="entry name" value="NAD(P)-binding Rossmann-fold domains"/>
    <property type="match status" value="1"/>
</dbReference>
<keyword evidence="1" id="KW-0560">Oxidoreductase</keyword>
<organism evidence="5 6">
    <name type="scientific">Decorospora gaudefroyi</name>
    <dbReference type="NCBI Taxonomy" id="184978"/>
    <lineage>
        <taxon>Eukaryota</taxon>
        <taxon>Fungi</taxon>
        <taxon>Dikarya</taxon>
        <taxon>Ascomycota</taxon>
        <taxon>Pezizomycotina</taxon>
        <taxon>Dothideomycetes</taxon>
        <taxon>Pleosporomycetidae</taxon>
        <taxon>Pleosporales</taxon>
        <taxon>Pleosporineae</taxon>
        <taxon>Pleosporaceae</taxon>
        <taxon>Decorospora</taxon>
    </lineage>
</organism>
<keyword evidence="2" id="KW-0028">Amino-acid biosynthesis</keyword>
<feature type="domain" description="Saccharopine dehydrogenase-like C-terminal" evidence="4">
    <location>
        <begin position="99"/>
        <end position="293"/>
    </location>
</feature>